<accession>A0A2W7P2C5</accession>
<protein>
    <recommendedName>
        <fullName evidence="3">Mth938-like domain-containing protein</fullName>
    </recommendedName>
</protein>
<dbReference type="SUPFAM" id="SSF64076">
    <property type="entry name" value="MTH938-like"/>
    <property type="match status" value="1"/>
</dbReference>
<proteinExistence type="predicted"/>
<comment type="caution">
    <text evidence="1">The sequence shown here is derived from an EMBL/GenBank/DDBJ whole genome shotgun (WGS) entry which is preliminary data.</text>
</comment>
<dbReference type="InterPro" id="IPR036748">
    <property type="entry name" value="MTH938-like_sf"/>
</dbReference>
<dbReference type="OrthoDB" id="7351393at2"/>
<dbReference type="RefSeq" id="WP_111536487.1">
    <property type="nucleotide sequence ID" value="NZ_QKZL01000004.1"/>
</dbReference>
<dbReference type="Pfam" id="PF04430">
    <property type="entry name" value="DUF498"/>
    <property type="match status" value="1"/>
</dbReference>
<dbReference type="CDD" id="cd00248">
    <property type="entry name" value="Mth938-like"/>
    <property type="match status" value="1"/>
</dbReference>
<evidence type="ECO:0008006" key="3">
    <source>
        <dbReference type="Google" id="ProtNLM"/>
    </source>
</evidence>
<dbReference type="Proteomes" id="UP000248916">
    <property type="component" value="Unassembled WGS sequence"/>
</dbReference>
<dbReference type="PANTHER" id="PTHR21192:SF2">
    <property type="entry name" value="NADH DEHYDROGENASE [UBIQUINONE] 1 ALPHA SUBCOMPLEX ASSEMBLY FACTOR 3"/>
    <property type="match status" value="1"/>
</dbReference>
<dbReference type="InterPro" id="IPR007523">
    <property type="entry name" value="NDUFAF3/AAMDC"/>
</dbReference>
<gene>
    <name evidence="1" type="ORF">LX81_01317</name>
</gene>
<reference evidence="1 2" key="1">
    <citation type="submission" date="2018-06" db="EMBL/GenBank/DDBJ databases">
        <title>Genomic Encyclopedia of Archaeal and Bacterial Type Strains, Phase II (KMG-II): from individual species to whole genera.</title>
        <authorList>
            <person name="Goeker M."/>
        </authorList>
    </citation>
    <scope>NUCLEOTIDE SEQUENCE [LARGE SCALE GENOMIC DNA]</scope>
    <source>
        <strain evidence="1 2">DSM 22009</strain>
    </source>
</reference>
<dbReference type="EMBL" id="QKZL01000004">
    <property type="protein sequence ID" value="PZX17592.1"/>
    <property type="molecule type" value="Genomic_DNA"/>
</dbReference>
<dbReference type="AlphaFoldDB" id="A0A2W7P2C5"/>
<sequence length="118" mass="12170">MELNEVPFDGLKPIEGYGPGFFRIGGAVHEGAVVVLPGGVSEWGGYGDTATLIRAKGDVDVVLVGTGREIAQVPRAFREALEEAGLGVEVMGSAAACRTYNVLLGEGRRIAAAMLPAG</sequence>
<evidence type="ECO:0000313" key="2">
    <source>
        <dbReference type="Proteomes" id="UP000248916"/>
    </source>
</evidence>
<evidence type="ECO:0000313" key="1">
    <source>
        <dbReference type="EMBL" id="PZX17592.1"/>
    </source>
</evidence>
<dbReference type="PANTHER" id="PTHR21192">
    <property type="entry name" value="NUCLEAR PROTEIN E3-3"/>
    <property type="match status" value="1"/>
</dbReference>
<keyword evidence="2" id="KW-1185">Reference proteome</keyword>
<name>A0A2W7P2C5_9RHOB</name>
<organism evidence="1 2">
    <name type="scientific">Palleronia aestuarii</name>
    <dbReference type="NCBI Taxonomy" id="568105"/>
    <lineage>
        <taxon>Bacteria</taxon>
        <taxon>Pseudomonadati</taxon>
        <taxon>Pseudomonadota</taxon>
        <taxon>Alphaproteobacteria</taxon>
        <taxon>Rhodobacterales</taxon>
        <taxon>Roseobacteraceae</taxon>
        <taxon>Palleronia</taxon>
    </lineage>
</organism>
<dbReference type="Gene3D" id="3.40.1230.10">
    <property type="entry name" value="MTH938-like"/>
    <property type="match status" value="1"/>
</dbReference>